<proteinExistence type="predicted"/>
<evidence type="ECO:0000313" key="2">
    <source>
        <dbReference type="EMBL" id="CEK68483.1"/>
    </source>
</evidence>
<gene>
    <name evidence="2" type="primary">ORF66470</name>
</gene>
<sequence>MHTGFTRSSQQITGHLLGSQDVEHFFHNLDNKTSFSDDVHKKEGFKYSKTSSFNNNKHPSGSTDYSHGNSSRESTSSSSSSS</sequence>
<feature type="region of interest" description="Disordered" evidence="1">
    <location>
        <begin position="47"/>
        <end position="82"/>
    </location>
</feature>
<feature type="non-terminal residue" evidence="2">
    <location>
        <position position="82"/>
    </location>
</feature>
<dbReference type="EMBL" id="HACG01021618">
    <property type="protein sequence ID" value="CEK68483.1"/>
    <property type="molecule type" value="Transcribed_RNA"/>
</dbReference>
<dbReference type="AlphaFoldDB" id="A0A0B6ZJ15"/>
<protein>
    <submittedName>
        <fullName evidence="2">Uncharacterized protein</fullName>
    </submittedName>
</protein>
<evidence type="ECO:0000256" key="1">
    <source>
        <dbReference type="SAM" id="MobiDB-lite"/>
    </source>
</evidence>
<accession>A0A0B6ZJ15</accession>
<feature type="compositionally biased region" description="Low complexity" evidence="1">
    <location>
        <begin position="66"/>
        <end position="82"/>
    </location>
</feature>
<feature type="compositionally biased region" description="Polar residues" evidence="1">
    <location>
        <begin position="48"/>
        <end position="65"/>
    </location>
</feature>
<reference evidence="2" key="1">
    <citation type="submission" date="2014-12" db="EMBL/GenBank/DDBJ databases">
        <title>Insight into the proteome of Arion vulgaris.</title>
        <authorList>
            <person name="Aradska J."/>
            <person name="Bulat T."/>
            <person name="Smidak R."/>
            <person name="Sarate P."/>
            <person name="Gangsoo J."/>
            <person name="Sialana F."/>
            <person name="Bilban M."/>
            <person name="Lubec G."/>
        </authorList>
    </citation>
    <scope>NUCLEOTIDE SEQUENCE</scope>
    <source>
        <tissue evidence="2">Skin</tissue>
    </source>
</reference>
<organism evidence="2">
    <name type="scientific">Arion vulgaris</name>
    <dbReference type="NCBI Taxonomy" id="1028688"/>
    <lineage>
        <taxon>Eukaryota</taxon>
        <taxon>Metazoa</taxon>
        <taxon>Spiralia</taxon>
        <taxon>Lophotrochozoa</taxon>
        <taxon>Mollusca</taxon>
        <taxon>Gastropoda</taxon>
        <taxon>Heterobranchia</taxon>
        <taxon>Euthyneura</taxon>
        <taxon>Panpulmonata</taxon>
        <taxon>Eupulmonata</taxon>
        <taxon>Stylommatophora</taxon>
        <taxon>Helicina</taxon>
        <taxon>Arionoidea</taxon>
        <taxon>Arionidae</taxon>
        <taxon>Arion</taxon>
    </lineage>
</organism>
<name>A0A0B6ZJ15_9EUPU</name>